<comment type="caution">
    <text evidence="3">The sequence shown here is derived from an EMBL/GenBank/DDBJ whole genome shotgun (WGS) entry which is preliminary data.</text>
</comment>
<feature type="signal peptide" evidence="2">
    <location>
        <begin position="1"/>
        <end position="23"/>
    </location>
</feature>
<evidence type="ECO:0000313" key="3">
    <source>
        <dbReference type="EMBL" id="GMH84111.1"/>
    </source>
</evidence>
<feature type="chain" id="PRO_5040748019" evidence="2">
    <location>
        <begin position="24"/>
        <end position="124"/>
    </location>
</feature>
<name>A0A9W7B4K2_9STRA</name>
<evidence type="ECO:0000313" key="4">
    <source>
        <dbReference type="Proteomes" id="UP001165085"/>
    </source>
</evidence>
<accession>A0A9W7B4K2</accession>
<keyword evidence="4" id="KW-1185">Reference proteome</keyword>
<reference evidence="4" key="1">
    <citation type="journal article" date="2023" name="Commun. Biol.">
        <title>Genome analysis of Parmales, the sister group of diatoms, reveals the evolutionary specialization of diatoms from phago-mixotrophs to photoautotrophs.</title>
        <authorList>
            <person name="Ban H."/>
            <person name="Sato S."/>
            <person name="Yoshikawa S."/>
            <person name="Yamada K."/>
            <person name="Nakamura Y."/>
            <person name="Ichinomiya M."/>
            <person name="Sato N."/>
            <person name="Blanc-Mathieu R."/>
            <person name="Endo H."/>
            <person name="Kuwata A."/>
            <person name="Ogata H."/>
        </authorList>
    </citation>
    <scope>NUCLEOTIDE SEQUENCE [LARGE SCALE GENOMIC DNA]</scope>
    <source>
        <strain evidence="4">NIES 3701</strain>
    </source>
</reference>
<organism evidence="3 4">
    <name type="scientific">Triparma strigata</name>
    <dbReference type="NCBI Taxonomy" id="1606541"/>
    <lineage>
        <taxon>Eukaryota</taxon>
        <taxon>Sar</taxon>
        <taxon>Stramenopiles</taxon>
        <taxon>Ochrophyta</taxon>
        <taxon>Bolidophyceae</taxon>
        <taxon>Parmales</taxon>
        <taxon>Triparmaceae</taxon>
        <taxon>Triparma</taxon>
    </lineage>
</organism>
<dbReference type="EMBL" id="BRXY01000289">
    <property type="protein sequence ID" value="GMH84111.1"/>
    <property type="molecule type" value="Genomic_DNA"/>
</dbReference>
<sequence>MPFSLRHVFLLVASLLCVNVVYNSIASLSSDSAKLNTSLLPQVKHLVKRPRTEEESSARAEEQSIATATTVRASGDHPVTTINVTAIPCLTHLTRTLLNAAAISTRHVVPFETGYETNWPKYGS</sequence>
<keyword evidence="2" id="KW-0732">Signal</keyword>
<proteinExistence type="predicted"/>
<dbReference type="Proteomes" id="UP001165085">
    <property type="component" value="Unassembled WGS sequence"/>
</dbReference>
<feature type="compositionally biased region" description="Basic and acidic residues" evidence="1">
    <location>
        <begin position="50"/>
        <end position="62"/>
    </location>
</feature>
<dbReference type="AlphaFoldDB" id="A0A9W7B4K2"/>
<feature type="non-terminal residue" evidence="3">
    <location>
        <position position="124"/>
    </location>
</feature>
<evidence type="ECO:0000256" key="2">
    <source>
        <dbReference type="SAM" id="SignalP"/>
    </source>
</evidence>
<evidence type="ECO:0000256" key="1">
    <source>
        <dbReference type="SAM" id="MobiDB-lite"/>
    </source>
</evidence>
<feature type="region of interest" description="Disordered" evidence="1">
    <location>
        <begin position="48"/>
        <end position="67"/>
    </location>
</feature>
<protein>
    <submittedName>
        <fullName evidence="3">Uncharacterized protein</fullName>
    </submittedName>
</protein>
<gene>
    <name evidence="3" type="ORF">TrST_g11239</name>
</gene>